<reference evidence="1 2" key="1">
    <citation type="submission" date="2024-12" db="EMBL/GenBank/DDBJ databases">
        <authorList>
            <person name="Hu S."/>
        </authorList>
    </citation>
    <scope>NUCLEOTIDE SEQUENCE [LARGE SCALE GENOMIC DNA]</scope>
    <source>
        <strain evidence="1 2">THG-T11</strain>
    </source>
</reference>
<organism evidence="1 2">
    <name type="scientific">Pedobacter ureilyticus</name>
    <dbReference type="NCBI Taxonomy" id="1393051"/>
    <lineage>
        <taxon>Bacteria</taxon>
        <taxon>Pseudomonadati</taxon>
        <taxon>Bacteroidota</taxon>
        <taxon>Sphingobacteriia</taxon>
        <taxon>Sphingobacteriales</taxon>
        <taxon>Sphingobacteriaceae</taxon>
        <taxon>Pedobacter</taxon>
    </lineage>
</organism>
<name>A0ABW9J8M4_9SPHI</name>
<sequence length="163" mass="17961">MKKNLKTIAAIMLFVVVFCIGACKKGEQGPQGNADVTMFTFENKTFTHLLNLEIPISKGRVDSSLISVYYNPSIESVSSWYTAPGIGSGGTYNTRVNLYQEQGQNKYTLSIRTLTMAGAPYASPVTFTKIKVIFAPASNITKLSNLNEIKKDYNLAAKEFNIK</sequence>
<evidence type="ECO:0000313" key="2">
    <source>
        <dbReference type="Proteomes" id="UP001517247"/>
    </source>
</evidence>
<gene>
    <name evidence="1" type="ORF">E6A44_015020</name>
</gene>
<evidence type="ECO:0000313" key="1">
    <source>
        <dbReference type="EMBL" id="MFN0256899.1"/>
    </source>
</evidence>
<keyword evidence="2" id="KW-1185">Reference proteome</keyword>
<protein>
    <submittedName>
        <fullName evidence="1">Uncharacterized protein</fullName>
    </submittedName>
</protein>
<accession>A0ABW9J8M4</accession>
<comment type="caution">
    <text evidence="1">The sequence shown here is derived from an EMBL/GenBank/DDBJ whole genome shotgun (WGS) entry which is preliminary data.</text>
</comment>
<dbReference type="Proteomes" id="UP001517247">
    <property type="component" value="Unassembled WGS sequence"/>
</dbReference>
<proteinExistence type="predicted"/>
<dbReference type="EMBL" id="SSHJ02000008">
    <property type="protein sequence ID" value="MFN0256899.1"/>
    <property type="molecule type" value="Genomic_DNA"/>
</dbReference>
<dbReference type="RefSeq" id="WP_138723998.1">
    <property type="nucleotide sequence ID" value="NZ_SSHJ02000008.1"/>
</dbReference>